<dbReference type="RefSeq" id="WP_008611280.1">
    <property type="nucleotide sequence ID" value="NZ_JH651379.1"/>
</dbReference>
<gene>
    <name evidence="1" type="ORF">JoomaDRAFT_1131</name>
</gene>
<proteinExistence type="predicted"/>
<evidence type="ECO:0008006" key="3">
    <source>
        <dbReference type="Google" id="ProtNLM"/>
    </source>
</evidence>
<organism evidence="1 2">
    <name type="scientific">Galbibacter orientalis DSM 19592</name>
    <dbReference type="NCBI Taxonomy" id="926559"/>
    <lineage>
        <taxon>Bacteria</taxon>
        <taxon>Pseudomonadati</taxon>
        <taxon>Bacteroidota</taxon>
        <taxon>Flavobacteriia</taxon>
        <taxon>Flavobacteriales</taxon>
        <taxon>Flavobacteriaceae</taxon>
        <taxon>Galbibacter</taxon>
    </lineage>
</organism>
<dbReference type="AlphaFoldDB" id="I3C3F7"/>
<dbReference type="EMBL" id="JH651379">
    <property type="protein sequence ID" value="EIJ38150.1"/>
    <property type="molecule type" value="Genomic_DNA"/>
</dbReference>
<dbReference type="HOGENOM" id="CLU_711297_0_0_10"/>
<dbReference type="OrthoDB" id="1147959at2"/>
<accession>I3C3F7</accession>
<dbReference type="eggNOG" id="ENOG502ZCMY">
    <property type="taxonomic scope" value="Bacteria"/>
</dbReference>
<keyword evidence="2" id="KW-1185">Reference proteome</keyword>
<dbReference type="STRING" id="926559.JoomaDRAFT_1131"/>
<sequence length="388" mass="45291">MRFLFFLLLCTQITYSQNQLQAVLLDSTTKAPIEFADVYNHYNYTTSNADGSFMFTSSGDSVFIKYLGYKPIRTTFNELQNKKIIFLAEETVVLDAVVLTGKNDIYSQLAKSIENNYPFFPYEERFTLRAFLKKNDTVLKLQDLTGKLKRKQLFATQKHRMPRKNYEVELLNMRKAGLKEENVEFMLGDFTKILNWFILHAPLENDKYDVKSGAINDTVDMVEFTVKDSIVNAIHSNNSGYLKINSNNKAILENHLVIRRDSVDYEKSGPYKYRTTHMEVNAFYEKATNRKYFLKNAKVEVLVAVVNIKTAKKDIYNCTYIITTHDNFKELNTQKNASVKKDIFRLKYPYNPDFWEKQNQLLLTNEMLDFLSTVNAKDNEYRAISNLK</sequence>
<evidence type="ECO:0000313" key="1">
    <source>
        <dbReference type="EMBL" id="EIJ38150.1"/>
    </source>
</evidence>
<dbReference type="Proteomes" id="UP000004690">
    <property type="component" value="Unassembled WGS sequence"/>
</dbReference>
<evidence type="ECO:0000313" key="2">
    <source>
        <dbReference type="Proteomes" id="UP000004690"/>
    </source>
</evidence>
<reference evidence="1 2" key="1">
    <citation type="submission" date="2012-02" db="EMBL/GenBank/DDBJ databases">
        <title>Improved High-Quality Draft genome of Joostella marina DSM 19592.</title>
        <authorList>
            <consortium name="US DOE Joint Genome Institute (JGI-PGF)"/>
            <person name="Lucas S."/>
            <person name="Copeland A."/>
            <person name="Lapidus A."/>
            <person name="Bruce D."/>
            <person name="Goodwin L."/>
            <person name="Pitluck S."/>
            <person name="Peters L."/>
            <person name="Chertkov O."/>
            <person name="Ovchinnikova G."/>
            <person name="Kyrpides N."/>
            <person name="Mavromatis K."/>
            <person name="Detter J.C."/>
            <person name="Han C."/>
            <person name="Land M."/>
            <person name="Hauser L."/>
            <person name="Markowitz V."/>
            <person name="Cheng J.-F."/>
            <person name="Hugenholtz P."/>
            <person name="Woyke T."/>
            <person name="Wu D."/>
            <person name="Tindall B."/>
            <person name="Brambilla E."/>
            <person name="Klenk H.-P."/>
            <person name="Eisen J.A."/>
        </authorList>
    </citation>
    <scope>NUCLEOTIDE SEQUENCE [LARGE SCALE GENOMIC DNA]</scope>
    <source>
        <strain evidence="1 2">DSM 19592</strain>
    </source>
</reference>
<protein>
    <recommendedName>
        <fullName evidence="3">Carboxypeptidase-like regulatory domain-containing protein</fullName>
    </recommendedName>
</protein>
<name>I3C3F7_9FLAO</name>